<dbReference type="InterPro" id="IPR036097">
    <property type="entry name" value="HisK_dim/P_sf"/>
</dbReference>
<dbReference type="InterPro" id="IPR004358">
    <property type="entry name" value="Sig_transdc_His_kin-like_C"/>
</dbReference>
<comment type="catalytic activity">
    <reaction evidence="1">
        <text>ATP + protein L-histidine = ADP + protein N-phospho-L-histidine.</text>
        <dbReference type="EC" id="2.7.13.3"/>
    </reaction>
</comment>
<dbReference type="PROSITE" id="PS50109">
    <property type="entry name" value="HIS_KIN"/>
    <property type="match status" value="1"/>
</dbReference>
<dbReference type="InterPro" id="IPR011006">
    <property type="entry name" value="CheY-like_superfamily"/>
</dbReference>
<dbReference type="SUPFAM" id="SSF52172">
    <property type="entry name" value="CheY-like"/>
    <property type="match status" value="1"/>
</dbReference>
<dbReference type="PANTHER" id="PTHR43547:SF2">
    <property type="entry name" value="HYBRID SIGNAL TRANSDUCTION HISTIDINE KINASE C"/>
    <property type="match status" value="1"/>
</dbReference>
<dbReference type="InterPro" id="IPR005467">
    <property type="entry name" value="His_kinase_dom"/>
</dbReference>
<gene>
    <name evidence="14" type="ORF">QHG74_02990</name>
</gene>
<dbReference type="InterPro" id="IPR011110">
    <property type="entry name" value="Reg_prop"/>
</dbReference>
<dbReference type="InterPro" id="IPR003661">
    <property type="entry name" value="HisK_dim/P_dom"/>
</dbReference>
<feature type="domain" description="HTH araC/xylS-type" evidence="11">
    <location>
        <begin position="1215"/>
        <end position="1314"/>
    </location>
</feature>
<keyword evidence="10" id="KW-0472">Membrane</keyword>
<name>A0ABU5HKY4_9BACE</name>
<evidence type="ECO:0000259" key="13">
    <source>
        <dbReference type="PROSITE" id="PS50110"/>
    </source>
</evidence>
<dbReference type="InterPro" id="IPR036890">
    <property type="entry name" value="HATPase_C_sf"/>
</dbReference>
<evidence type="ECO:0000256" key="6">
    <source>
        <dbReference type="ARBA" id="ARBA00023163"/>
    </source>
</evidence>
<dbReference type="PROSITE" id="PS00041">
    <property type="entry name" value="HTH_ARAC_FAMILY_1"/>
    <property type="match status" value="1"/>
</dbReference>
<dbReference type="InterPro" id="IPR018060">
    <property type="entry name" value="HTH_AraC"/>
</dbReference>
<dbReference type="SUPFAM" id="SSF55874">
    <property type="entry name" value="ATPase domain of HSP90 chaperone/DNA topoisomerase II/histidine kinase"/>
    <property type="match status" value="1"/>
</dbReference>
<feature type="modified residue" description="4-aspartylphosphate" evidence="7">
    <location>
        <position position="1112"/>
    </location>
</feature>
<evidence type="ECO:0000256" key="5">
    <source>
        <dbReference type="ARBA" id="ARBA00023125"/>
    </source>
</evidence>
<dbReference type="Gene3D" id="1.10.10.60">
    <property type="entry name" value="Homeodomain-like"/>
    <property type="match status" value="2"/>
</dbReference>
<dbReference type="InterPro" id="IPR015943">
    <property type="entry name" value="WD40/YVTN_repeat-like_dom_sf"/>
</dbReference>
<dbReference type="RefSeq" id="WP_148366711.1">
    <property type="nucleotide sequence ID" value="NZ_JARZAK010000001.1"/>
</dbReference>
<dbReference type="InterPro" id="IPR018062">
    <property type="entry name" value="HTH_AraC-typ_CS"/>
</dbReference>
<dbReference type="Gene3D" id="2.130.10.10">
    <property type="entry name" value="YVTN repeat-like/Quinoprotein amine dehydrogenase"/>
    <property type="match status" value="3"/>
</dbReference>
<evidence type="ECO:0000256" key="10">
    <source>
        <dbReference type="SAM" id="Phobius"/>
    </source>
</evidence>
<dbReference type="Pfam" id="PF00072">
    <property type="entry name" value="Response_reg"/>
    <property type="match status" value="1"/>
</dbReference>
<dbReference type="CDD" id="cd00082">
    <property type="entry name" value="HisKA"/>
    <property type="match status" value="1"/>
</dbReference>
<dbReference type="SMART" id="SM00342">
    <property type="entry name" value="HTH_ARAC"/>
    <property type="match status" value="1"/>
</dbReference>
<evidence type="ECO:0000259" key="11">
    <source>
        <dbReference type="PROSITE" id="PS01124"/>
    </source>
</evidence>
<dbReference type="InterPro" id="IPR011123">
    <property type="entry name" value="Y_Y_Y"/>
</dbReference>
<evidence type="ECO:0000256" key="1">
    <source>
        <dbReference type="ARBA" id="ARBA00000085"/>
    </source>
</evidence>
<accession>A0ABU5HKY4</accession>
<feature type="coiled-coil region" evidence="8">
    <location>
        <begin position="1168"/>
        <end position="1195"/>
    </location>
</feature>
<feature type="domain" description="Histidine kinase" evidence="12">
    <location>
        <begin position="806"/>
        <end position="1023"/>
    </location>
</feature>
<dbReference type="Pfam" id="PF07494">
    <property type="entry name" value="Reg_prop"/>
    <property type="match status" value="1"/>
</dbReference>
<sequence length="1330" mass="152382">MKYIVYILLFFPVWVTAQTYKYIGIEDGLSNRRIFNIQKDAQGYMWFLTNEGMDRYNGKDIKHYKLNKEGNTLDAPIRLGWLYTEPHIGIWVIGKQGRIFQYDANKDDFRMVYRLPDTSETISCGYLDRNNNIWLCRKDTILLYNIKDARIFQFSNIFHTSITAIEQVDEHHFFIATETGVRYVKLENDILEIIPVETLDYFHAQVSELYFHQQLKRLFIGSFERGVFVYDTNTQEIIRPDADLSDVNIACISPLNEMELLIATEGMGVYKVDVNTCKLEHYIVANYQSYNEMNGNNINDVFVDEEKRIWLANYPTGITIMDNRYENYHWMKHSIGNDQSLVNDQVHAVIEDEDGDLWFGTSNGISLYHSKTGKWHSFLSSFDQQIKDKNHIFITLCEVSPGIIWAGGFTSGIYKINKNTLSVEYFSPYLLSHVNMRPDKYIRDIVKDSRGYIWSGGYYNLKCFNLATNSVRLYPGLNSITSIVEKDKDNMWIGTVGGLYLLNRNTGEYQFIEMEIGAAYINTLYQADDGLLYIGTNGVGVFVYNHQNKTFEHYFSDNSALVSNRIFTILPEMNGRIMMSTENGITSFHTKEKIFNNWTRGEGLLPAYFNASAGTVRQNKGFVFGSTDGVIELPENVTFPKYEFTRLIFSDFYLSYQPIYPGDKGAPLQKNIDETDVLELGYDENTFSFEVSTINYDSPENALYSWKLEGFYEKWTLPGANNLIRFTNLPPGKYTLHVRAVSKEEHDIVFQERSMKIIITRPFWSSWWAILCYILFVIGGFYFILRVINLRKQKKVSDEKTQFFINTAHDIRTPLTLIKAPLEELLEEENLTDNGITRTNIALRNVEVLLRLVSNLINFERTDVYSSKMSVSEYELNTYMNEIYDTFSSYAAIKRIEYTYESTFSYMNVSFDKEKMDSILKNIISNSLKYTPESGKVSISVSDTNDSWKVIIKDTGIGIPTSEQSKLFKLHFRASNAINSKVTGSGIGLMLVGKLVSLHGGKISVESVEHQGTTIKIVFPKSNKNFQNTGEETHAKFEALAPVLPTPNVPAKTTVVVDNPNSRRILVVEDNDELRSYLVSSLSSIYNVQACANGKEALIIIKEFWPELVLSDIMMPEMRGDELCVAIKSDIETSHIPVLLLTALGDENNVLDGLSIGADEYLIKPFSVKILRANIANLLANRELLRMRYANLDIEMKSMVPSANGTNSLDWKFISNVKKIVDENINNPEFTVDVLCESSGMSRTSFYCKLKALTGQSPTEFIRMMRLKRATELLKEGVYAINEISDMVGFSETKYFREVFKKHYKMSPSKYAKEGGNSTTADPEDDDEED</sequence>
<dbReference type="Proteomes" id="UP001292913">
    <property type="component" value="Unassembled WGS sequence"/>
</dbReference>
<dbReference type="PRINTS" id="PR00344">
    <property type="entry name" value="BCTRLSENSOR"/>
</dbReference>
<keyword evidence="6" id="KW-0804">Transcription</keyword>
<dbReference type="EMBL" id="JARZAK010000001">
    <property type="protein sequence ID" value="MDY7256675.1"/>
    <property type="molecule type" value="Genomic_DNA"/>
</dbReference>
<dbReference type="InterPro" id="IPR013783">
    <property type="entry name" value="Ig-like_fold"/>
</dbReference>
<dbReference type="InterPro" id="IPR009057">
    <property type="entry name" value="Homeodomain-like_sf"/>
</dbReference>
<dbReference type="InterPro" id="IPR003594">
    <property type="entry name" value="HATPase_dom"/>
</dbReference>
<dbReference type="Pfam" id="PF12833">
    <property type="entry name" value="HTH_18"/>
    <property type="match status" value="1"/>
</dbReference>
<evidence type="ECO:0000313" key="15">
    <source>
        <dbReference type="Proteomes" id="UP001292913"/>
    </source>
</evidence>
<reference evidence="14 15" key="1">
    <citation type="submission" date="2023-04" db="EMBL/GenBank/DDBJ databases">
        <title>Bacteroides pacosi sp. nov., isolated from the fecal material of an alpaca.</title>
        <authorList>
            <person name="Miller S."/>
            <person name="Hendry M."/>
            <person name="King J."/>
            <person name="Sankaranarayanan K."/>
            <person name="Lawson P.A."/>
        </authorList>
    </citation>
    <scope>NUCLEOTIDE SEQUENCE [LARGE SCALE GENOMIC DNA]</scope>
    <source>
        <strain evidence="14 15">A2-P53</strain>
    </source>
</reference>
<dbReference type="SUPFAM" id="SSF47384">
    <property type="entry name" value="Homodimeric domain of signal transducing histidine kinase"/>
    <property type="match status" value="1"/>
</dbReference>
<dbReference type="Pfam" id="PF02518">
    <property type="entry name" value="HATPase_c"/>
    <property type="match status" value="1"/>
</dbReference>
<keyword evidence="10" id="KW-1133">Transmembrane helix</keyword>
<keyword evidence="8" id="KW-0175">Coiled coil</keyword>
<keyword evidence="3 7" id="KW-0597">Phosphoprotein</keyword>
<feature type="region of interest" description="Disordered" evidence="9">
    <location>
        <begin position="1309"/>
        <end position="1330"/>
    </location>
</feature>
<evidence type="ECO:0000256" key="9">
    <source>
        <dbReference type="SAM" id="MobiDB-lite"/>
    </source>
</evidence>
<dbReference type="Gene3D" id="2.60.40.10">
    <property type="entry name" value="Immunoglobulins"/>
    <property type="match status" value="1"/>
</dbReference>
<organism evidence="14 15">
    <name type="scientific">Bacteroides vicugnae</name>
    <dbReference type="NCBI Taxonomy" id="3037989"/>
    <lineage>
        <taxon>Bacteria</taxon>
        <taxon>Pseudomonadati</taxon>
        <taxon>Bacteroidota</taxon>
        <taxon>Bacteroidia</taxon>
        <taxon>Bacteroidales</taxon>
        <taxon>Bacteroidaceae</taxon>
        <taxon>Bacteroides</taxon>
    </lineage>
</organism>
<evidence type="ECO:0000313" key="14">
    <source>
        <dbReference type="EMBL" id="MDY7256675.1"/>
    </source>
</evidence>
<dbReference type="InterPro" id="IPR036322">
    <property type="entry name" value="WD40_repeat_dom_sf"/>
</dbReference>
<dbReference type="SMART" id="SM00388">
    <property type="entry name" value="HisKA"/>
    <property type="match status" value="1"/>
</dbReference>
<keyword evidence="5" id="KW-0238">DNA-binding</keyword>
<dbReference type="Gene3D" id="1.10.287.130">
    <property type="match status" value="1"/>
</dbReference>
<comment type="caution">
    <text evidence="14">The sequence shown here is derived from an EMBL/GenBank/DDBJ whole genome shotgun (WGS) entry which is preliminary data.</text>
</comment>
<keyword evidence="4" id="KW-0805">Transcription regulation</keyword>
<evidence type="ECO:0000256" key="8">
    <source>
        <dbReference type="SAM" id="Coils"/>
    </source>
</evidence>
<dbReference type="Gene3D" id="3.30.565.10">
    <property type="entry name" value="Histidine kinase-like ATPase, C-terminal domain"/>
    <property type="match status" value="1"/>
</dbReference>
<dbReference type="SUPFAM" id="SSF50978">
    <property type="entry name" value="WD40 repeat-like"/>
    <property type="match status" value="1"/>
</dbReference>
<dbReference type="PANTHER" id="PTHR43547">
    <property type="entry name" value="TWO-COMPONENT HISTIDINE KINASE"/>
    <property type="match status" value="1"/>
</dbReference>
<dbReference type="Gene3D" id="3.40.50.2300">
    <property type="match status" value="1"/>
</dbReference>
<proteinExistence type="predicted"/>
<dbReference type="EC" id="2.7.13.3" evidence="2"/>
<dbReference type="SMART" id="SM00448">
    <property type="entry name" value="REC"/>
    <property type="match status" value="1"/>
</dbReference>
<feature type="domain" description="Response regulatory" evidence="13">
    <location>
        <begin position="1064"/>
        <end position="1179"/>
    </location>
</feature>
<dbReference type="PROSITE" id="PS50110">
    <property type="entry name" value="RESPONSE_REGULATORY"/>
    <property type="match status" value="1"/>
</dbReference>
<feature type="transmembrane region" description="Helical" evidence="10">
    <location>
        <begin position="764"/>
        <end position="785"/>
    </location>
</feature>
<dbReference type="SUPFAM" id="SSF46689">
    <property type="entry name" value="Homeodomain-like"/>
    <property type="match status" value="1"/>
</dbReference>
<evidence type="ECO:0000256" key="3">
    <source>
        <dbReference type="ARBA" id="ARBA00022553"/>
    </source>
</evidence>
<evidence type="ECO:0000256" key="4">
    <source>
        <dbReference type="ARBA" id="ARBA00023015"/>
    </source>
</evidence>
<evidence type="ECO:0000259" key="12">
    <source>
        <dbReference type="PROSITE" id="PS50109"/>
    </source>
</evidence>
<dbReference type="InterPro" id="IPR001789">
    <property type="entry name" value="Sig_transdc_resp-reg_receiver"/>
</dbReference>
<keyword evidence="10" id="KW-0812">Transmembrane</keyword>
<dbReference type="SUPFAM" id="SSF63829">
    <property type="entry name" value="Calcium-dependent phosphotriesterase"/>
    <property type="match status" value="1"/>
</dbReference>
<dbReference type="PROSITE" id="PS01124">
    <property type="entry name" value="HTH_ARAC_FAMILY_2"/>
    <property type="match status" value="1"/>
</dbReference>
<dbReference type="Pfam" id="PF00512">
    <property type="entry name" value="HisKA"/>
    <property type="match status" value="1"/>
</dbReference>
<dbReference type="Pfam" id="PF07495">
    <property type="entry name" value="Y_Y_Y"/>
    <property type="match status" value="1"/>
</dbReference>
<evidence type="ECO:0000256" key="2">
    <source>
        <dbReference type="ARBA" id="ARBA00012438"/>
    </source>
</evidence>
<keyword evidence="15" id="KW-1185">Reference proteome</keyword>
<protein>
    <recommendedName>
        <fullName evidence="2">histidine kinase</fullName>
        <ecNumber evidence="2">2.7.13.3</ecNumber>
    </recommendedName>
</protein>
<evidence type="ECO:0000256" key="7">
    <source>
        <dbReference type="PROSITE-ProRule" id="PRU00169"/>
    </source>
</evidence>
<dbReference type="SMART" id="SM00387">
    <property type="entry name" value="HATPase_c"/>
    <property type="match status" value="1"/>
</dbReference>